<gene>
    <name evidence="2" type="primary">orf111</name>
</gene>
<keyword evidence="2" id="KW-0496">Mitochondrion</keyword>
<dbReference type="EMBL" id="KP890080">
    <property type="protein sequence ID" value="AKQ53224.1"/>
    <property type="molecule type" value="Genomic_DNA"/>
</dbReference>
<reference evidence="2" key="1">
    <citation type="journal article" date="2015" name="Mitochondrial DNA">
        <title>Identification of a new marine algal species Pyropia nitida sp. nov. (Bangiales: Rhodophyta) from Monterey, California.</title>
        <authorList>
            <person name="Harden L.K."/>
            <person name="Morales K.M."/>
            <person name="Hughey J.R."/>
        </authorList>
    </citation>
    <scope>NUCLEOTIDE SEQUENCE</scope>
</reference>
<protein>
    <recommendedName>
        <fullName evidence="1">Reverse transcriptase N-terminal domain-containing protein</fullName>
    </recommendedName>
</protein>
<organism evidence="2">
    <name type="scientific">Pyropia nitida</name>
    <dbReference type="NCBI Taxonomy" id="1682381"/>
    <lineage>
        <taxon>Eukaryota</taxon>
        <taxon>Rhodophyta</taxon>
        <taxon>Bangiophyceae</taxon>
        <taxon>Bangiales</taxon>
        <taxon>Bangiaceae</taxon>
        <taxon>Pyropia</taxon>
    </lineage>
</organism>
<dbReference type="AlphaFoldDB" id="A0A0U2E2B5"/>
<dbReference type="GeneID" id="25077479"/>
<evidence type="ECO:0000259" key="1">
    <source>
        <dbReference type="Pfam" id="PF13655"/>
    </source>
</evidence>
<accession>A0A0U2E2B5</accession>
<evidence type="ECO:0000313" key="2">
    <source>
        <dbReference type="EMBL" id="AKQ53224.1"/>
    </source>
</evidence>
<geneLocation type="mitochondrion" evidence="2"/>
<name>A0A0U2E2B5_9RHOD</name>
<feature type="domain" description="Reverse transcriptase N-terminal" evidence="1">
    <location>
        <begin position="3"/>
        <end position="66"/>
    </location>
</feature>
<dbReference type="InterPro" id="IPR025960">
    <property type="entry name" value="RVT_N"/>
</dbReference>
<dbReference type="RefSeq" id="YP_009159718.1">
    <property type="nucleotide sequence ID" value="NC_027616.1"/>
</dbReference>
<sequence length="110" mass="12878">MTKIYKLQRRIAIAYLDKNKRLWSKLQNELVNLEEAKIKAIKQIHKRKSSETSGIDKIVLKGSKGKKVSIDEILIQIQDLKNMTFLHKTCHRDRAALKNSNVKMDEPYEE</sequence>
<proteinExistence type="predicted"/>
<dbReference type="Pfam" id="PF13655">
    <property type="entry name" value="RVT_N"/>
    <property type="match status" value="1"/>
</dbReference>